<dbReference type="InterPro" id="IPR010534">
    <property type="entry name" value="Phage_933W_GpQ"/>
</dbReference>
<name>A0A1C3H9J4_SERMA</name>
<dbReference type="AlphaFoldDB" id="A0A1C3H9J4"/>
<organism evidence="5">
    <name type="scientific">Serratia marcescens</name>
    <dbReference type="NCBI Taxonomy" id="615"/>
    <lineage>
        <taxon>Bacteria</taxon>
        <taxon>Pseudomonadati</taxon>
        <taxon>Pseudomonadota</taxon>
        <taxon>Gammaproteobacteria</taxon>
        <taxon>Enterobacterales</taxon>
        <taxon>Yersiniaceae</taxon>
        <taxon>Serratia</taxon>
    </lineage>
</organism>
<gene>
    <name evidence="5" type="ORF">PWN146_00387</name>
</gene>
<dbReference type="GO" id="GO:0060567">
    <property type="term" value="P:negative regulation of termination of DNA-templated transcription"/>
    <property type="evidence" value="ECO:0007669"/>
    <property type="project" value="InterPro"/>
</dbReference>
<sequence length="132" mass="14669">MRDIQLVLERWGQWAKDNSGVDYSPIAAGFKGLLPNTSKSKPSCCDNDGLIVDGAVGRLKKVRDERELGVIMLHYRYGVSKSEIARRWKVSEGNIRQKLMMAESFIEGCLAMTGATLEMDAWTSRSEISAVA</sequence>
<accession>A0A1C3H9J4</accession>
<keyword evidence="4" id="KW-0804">Transcription</keyword>
<reference evidence="5" key="1">
    <citation type="submission" date="2016-05" db="EMBL/GenBank/DDBJ databases">
        <authorList>
            <person name="Cock P.J.A."/>
            <person name="Cock P.J.A."/>
        </authorList>
    </citation>
    <scope>NUCLEOTIDE SEQUENCE</scope>
    <source>
        <strain evidence="5">PWN146_assembly</strain>
    </source>
</reference>
<dbReference type="RefSeq" id="WP_060706489.1">
    <property type="nucleotide sequence ID" value="NZ_CAMKJB010000009.1"/>
</dbReference>
<evidence type="ECO:0000256" key="2">
    <source>
        <dbReference type="ARBA" id="ARBA00023015"/>
    </source>
</evidence>
<dbReference type="EMBL" id="LT575490">
    <property type="protein sequence ID" value="SAY41723.1"/>
    <property type="molecule type" value="Genomic_DNA"/>
</dbReference>
<dbReference type="InterPro" id="IPR013324">
    <property type="entry name" value="RNA_pol_sigma_r3/r4-like"/>
</dbReference>
<dbReference type="PATRIC" id="fig|615.142.peg.1560"/>
<keyword evidence="3" id="KW-0238">DNA-binding</keyword>
<proteinExistence type="inferred from homology"/>
<dbReference type="Pfam" id="PF06530">
    <property type="entry name" value="Phage_antitermQ"/>
    <property type="match status" value="1"/>
</dbReference>
<comment type="similarity">
    <text evidence="1">Belongs to the phage antitermination Q type 1 family.</text>
</comment>
<evidence type="ECO:0000256" key="1">
    <source>
        <dbReference type="ARBA" id="ARBA00010234"/>
    </source>
</evidence>
<evidence type="ECO:0000256" key="3">
    <source>
        <dbReference type="ARBA" id="ARBA00023125"/>
    </source>
</evidence>
<evidence type="ECO:0000313" key="5">
    <source>
        <dbReference type="EMBL" id="SAY41723.1"/>
    </source>
</evidence>
<dbReference type="SUPFAM" id="SSF88659">
    <property type="entry name" value="Sigma3 and sigma4 domains of RNA polymerase sigma factors"/>
    <property type="match status" value="1"/>
</dbReference>
<dbReference type="GO" id="GO:0003677">
    <property type="term" value="F:DNA binding"/>
    <property type="evidence" value="ECO:0007669"/>
    <property type="project" value="UniProtKB-KW"/>
</dbReference>
<keyword evidence="2" id="KW-0805">Transcription regulation</keyword>
<evidence type="ECO:0000256" key="4">
    <source>
        <dbReference type="ARBA" id="ARBA00023163"/>
    </source>
</evidence>
<protein>
    <submittedName>
        <fullName evidence="5">Phage antitermination protein Q</fullName>
    </submittedName>
</protein>